<organism evidence="1 2">
    <name type="scientific">Ascidiaceihabitans donghaensis</name>
    <dbReference type="NCBI Taxonomy" id="1510460"/>
    <lineage>
        <taxon>Bacteria</taxon>
        <taxon>Pseudomonadati</taxon>
        <taxon>Pseudomonadota</taxon>
        <taxon>Alphaproteobacteria</taxon>
        <taxon>Rhodobacterales</taxon>
        <taxon>Paracoccaceae</taxon>
        <taxon>Ascidiaceihabitans</taxon>
    </lineage>
</organism>
<accession>A0A2R8BGP5</accession>
<evidence type="ECO:0000313" key="2">
    <source>
        <dbReference type="Proteomes" id="UP000244880"/>
    </source>
</evidence>
<proteinExistence type="predicted"/>
<dbReference type="AlphaFoldDB" id="A0A2R8BGP5"/>
<dbReference type="EMBL" id="OMOR01000001">
    <property type="protein sequence ID" value="SPH22178.1"/>
    <property type="molecule type" value="Genomic_DNA"/>
</dbReference>
<reference evidence="1 2" key="1">
    <citation type="submission" date="2018-03" db="EMBL/GenBank/DDBJ databases">
        <authorList>
            <person name="Keele B.F."/>
        </authorList>
    </citation>
    <scope>NUCLEOTIDE SEQUENCE [LARGE SCALE GENOMIC DNA]</scope>
    <source>
        <strain evidence="1 2">CECT 8599</strain>
    </source>
</reference>
<keyword evidence="2" id="KW-1185">Reference proteome</keyword>
<gene>
    <name evidence="1" type="ORF">ASD8599_02925</name>
</gene>
<protein>
    <submittedName>
        <fullName evidence="1">Uncharacterized protein</fullName>
    </submittedName>
</protein>
<evidence type="ECO:0000313" key="1">
    <source>
        <dbReference type="EMBL" id="SPH22178.1"/>
    </source>
</evidence>
<dbReference type="RefSeq" id="WP_181364496.1">
    <property type="nucleotide sequence ID" value="NZ_OMOR01000001.1"/>
</dbReference>
<sequence length="52" mass="5941">MTRILKALRTRFSTPSSLQTHMAVHGFNDAEFADRGMKRTDVARMIMTNAAW</sequence>
<dbReference type="Proteomes" id="UP000244880">
    <property type="component" value="Unassembled WGS sequence"/>
</dbReference>
<name>A0A2R8BGP5_9RHOB</name>